<dbReference type="InterPro" id="IPR032675">
    <property type="entry name" value="LRR_dom_sf"/>
</dbReference>
<feature type="region of interest" description="Disordered" evidence="1">
    <location>
        <begin position="118"/>
        <end position="176"/>
    </location>
</feature>
<evidence type="ECO:0000256" key="1">
    <source>
        <dbReference type="SAM" id="MobiDB-lite"/>
    </source>
</evidence>
<dbReference type="SUPFAM" id="SSF52047">
    <property type="entry name" value="RNI-like"/>
    <property type="match status" value="1"/>
</dbReference>
<feature type="compositionally biased region" description="Polar residues" evidence="1">
    <location>
        <begin position="167"/>
        <end position="176"/>
    </location>
</feature>
<reference evidence="2 3" key="1">
    <citation type="submission" date="2019-07" db="EMBL/GenBank/DDBJ databases">
        <title>Genomics analysis of Aphanomyces spp. identifies a new class of oomycete effector associated with host adaptation.</title>
        <authorList>
            <person name="Gaulin E."/>
        </authorList>
    </citation>
    <scope>NUCLEOTIDE SEQUENCE [LARGE SCALE GENOMIC DNA]</scope>
    <source>
        <strain evidence="2 3">ATCC 201684</strain>
    </source>
</reference>
<dbReference type="AlphaFoldDB" id="A0A6G0W907"/>
<dbReference type="VEuPathDB" id="FungiDB:AeMF1_011852"/>
<feature type="compositionally biased region" description="Polar residues" evidence="1">
    <location>
        <begin position="118"/>
        <end position="132"/>
    </location>
</feature>
<dbReference type="Gene3D" id="3.80.10.10">
    <property type="entry name" value="Ribonuclease Inhibitor"/>
    <property type="match status" value="1"/>
</dbReference>
<comment type="caution">
    <text evidence="2">The sequence shown here is derived from an EMBL/GenBank/DDBJ whole genome shotgun (WGS) entry which is preliminary data.</text>
</comment>
<feature type="region of interest" description="Disordered" evidence="1">
    <location>
        <begin position="379"/>
        <end position="469"/>
    </location>
</feature>
<sequence length="514" mass="57341">MRKTKRCPHRVSTSIDGTEIHVNVVHTKPKAKPTKRVKGHQQIDSYMAAFAAQTKQEQIQSHREKMLLAFESIETKRPTSIRPISRSIPKFQFTQFEPDPPRVPKFDLSEFMKYMHTGQTQTQSVPKPTRASSPPPVKKLQQLKIDRPRSASKATQKATLQALPRQRPQTAKSRNLSKTATMEVELERLLIKYRAQFQSHIPSAFNSLVQPRAKPFPLNDDERLPAYHLDFHNSMLGDMGIPGFHVTFVNAISLAAFEPHIVLSIDVSATSLTDTGCYTIASQLIHEPSIVSLDISSNPRVSLLGVQALLEAIKCRALYNAVNPNLPEVTALLIEDIPSVQISQVANLVDAADLTLTLSDETRVVSVATEQLAIELQHEMQPRLPKALKKQSTTQQTKPTSNKSSTRGASQRGKSRKMTPQASPSTTLDSTLSDAMTTLDEETSRLRLDSNDESAGHATENFPLTNDSAFDIQREDANRDSVKHPIDRHDLIESLARTFSALVIETTLRRFVQT</sequence>
<evidence type="ECO:0000313" key="3">
    <source>
        <dbReference type="Proteomes" id="UP000481153"/>
    </source>
</evidence>
<gene>
    <name evidence="2" type="ORF">Ae201684_018251</name>
</gene>
<name>A0A6G0W907_9STRA</name>
<accession>A0A6G0W907</accession>
<organism evidence="2 3">
    <name type="scientific">Aphanomyces euteiches</name>
    <dbReference type="NCBI Taxonomy" id="100861"/>
    <lineage>
        <taxon>Eukaryota</taxon>
        <taxon>Sar</taxon>
        <taxon>Stramenopiles</taxon>
        <taxon>Oomycota</taxon>
        <taxon>Saprolegniomycetes</taxon>
        <taxon>Saprolegniales</taxon>
        <taxon>Verrucalvaceae</taxon>
        <taxon>Aphanomyces</taxon>
    </lineage>
</organism>
<feature type="compositionally biased region" description="Low complexity" evidence="1">
    <location>
        <begin position="425"/>
        <end position="438"/>
    </location>
</feature>
<protein>
    <submittedName>
        <fullName evidence="2">Uncharacterized protein</fullName>
    </submittedName>
</protein>
<dbReference type="Proteomes" id="UP000481153">
    <property type="component" value="Unassembled WGS sequence"/>
</dbReference>
<feature type="compositionally biased region" description="Low complexity" evidence="1">
    <location>
        <begin position="390"/>
        <end position="406"/>
    </location>
</feature>
<proteinExistence type="predicted"/>
<keyword evidence="3" id="KW-1185">Reference proteome</keyword>
<evidence type="ECO:0000313" key="2">
    <source>
        <dbReference type="EMBL" id="KAF0722652.1"/>
    </source>
</evidence>
<dbReference type="EMBL" id="VJMJ01000327">
    <property type="protein sequence ID" value="KAF0722652.1"/>
    <property type="molecule type" value="Genomic_DNA"/>
</dbReference>